<dbReference type="AlphaFoldDB" id="A0A1S3DTD7"/>
<dbReference type="OrthoDB" id="6588656at2759"/>
<dbReference type="RefSeq" id="XP_008485891.1">
    <property type="nucleotide sequence ID" value="XM_008487669.3"/>
</dbReference>
<evidence type="ECO:0000256" key="1">
    <source>
        <dbReference type="SAM" id="MobiDB-lite"/>
    </source>
</evidence>
<dbReference type="GeneID" id="103523952"/>
<accession>A0A1S3DTD7</accession>
<evidence type="ECO:0000313" key="3">
    <source>
        <dbReference type="RefSeq" id="XP_008485891.1"/>
    </source>
</evidence>
<dbReference type="RefSeq" id="XP_008487184.1">
    <property type="nucleotide sequence ID" value="XM_008488962.2"/>
</dbReference>
<feature type="region of interest" description="Disordered" evidence="1">
    <location>
        <begin position="1"/>
        <end position="25"/>
    </location>
</feature>
<reference evidence="3 4" key="1">
    <citation type="submission" date="2025-04" db="UniProtKB">
        <authorList>
            <consortium name="RefSeq"/>
        </authorList>
    </citation>
    <scope>IDENTIFICATION</scope>
</reference>
<sequence length="192" mass="21213">MSGLLHKQSSHRGFGGQKASLHTFGPASGRRSIPVIVPCIMGEELPIDAELVNKGLSAISIKHKLKPDDAGLSAKGSKDHVIKCTISFTKKSSHGLIKQRNSFWNVHRPDLSKLNLDPKEITIKKVETFFRQHSSKCLVEDETGEENDECLVTATSCHDMSHVRGVLTLSRSFVIANDTPPEKEIPMSHEEH</sequence>
<dbReference type="PaxDb" id="121845-A0A1S3DTD7"/>
<organism evidence="2 4">
    <name type="scientific">Diaphorina citri</name>
    <name type="common">Asian citrus psyllid</name>
    <dbReference type="NCBI Taxonomy" id="121845"/>
    <lineage>
        <taxon>Eukaryota</taxon>
        <taxon>Metazoa</taxon>
        <taxon>Ecdysozoa</taxon>
        <taxon>Arthropoda</taxon>
        <taxon>Hexapoda</taxon>
        <taxon>Insecta</taxon>
        <taxon>Pterygota</taxon>
        <taxon>Neoptera</taxon>
        <taxon>Paraneoptera</taxon>
        <taxon>Hemiptera</taxon>
        <taxon>Sternorrhyncha</taxon>
        <taxon>Psylloidea</taxon>
        <taxon>Psyllidae</taxon>
        <taxon>Diaphorininae</taxon>
        <taxon>Diaphorina</taxon>
    </lineage>
</organism>
<evidence type="ECO:0000313" key="2">
    <source>
        <dbReference type="Proteomes" id="UP000079169"/>
    </source>
</evidence>
<name>A0A1S3DTD7_DIACI</name>
<protein>
    <submittedName>
        <fullName evidence="3">Uncharacterized protein LOC103522568</fullName>
    </submittedName>
    <submittedName>
        <fullName evidence="4">Uncharacterized protein LOC103523952</fullName>
    </submittedName>
</protein>
<keyword evidence="2" id="KW-1185">Reference proteome</keyword>
<proteinExistence type="predicted"/>
<dbReference type="KEGG" id="dci:103523952"/>
<dbReference type="GeneID" id="103522568"/>
<dbReference type="KEGG" id="dci:103522568"/>
<gene>
    <name evidence="4" type="primary">LOC103523952</name>
    <name evidence="3" type="synonym">LOC103522568</name>
</gene>
<evidence type="ECO:0000313" key="4">
    <source>
        <dbReference type="RefSeq" id="XP_008487184.1"/>
    </source>
</evidence>
<dbReference type="Proteomes" id="UP000079169">
    <property type="component" value="Unplaced"/>
</dbReference>